<proteinExistence type="predicted"/>
<gene>
    <name evidence="1" type="ORF">S03H2_67562</name>
</gene>
<protein>
    <submittedName>
        <fullName evidence="1">Uncharacterized protein</fullName>
    </submittedName>
</protein>
<evidence type="ECO:0000313" key="1">
    <source>
        <dbReference type="EMBL" id="GAH76830.1"/>
    </source>
</evidence>
<name>X1J5M8_9ZZZZ</name>
<dbReference type="AlphaFoldDB" id="X1J5M8"/>
<reference evidence="1" key="1">
    <citation type="journal article" date="2014" name="Front. Microbiol.">
        <title>High frequency of phylogenetically diverse reductive dehalogenase-homologous genes in deep subseafloor sedimentary metagenomes.</title>
        <authorList>
            <person name="Kawai M."/>
            <person name="Futagami T."/>
            <person name="Toyoda A."/>
            <person name="Takaki Y."/>
            <person name="Nishi S."/>
            <person name="Hori S."/>
            <person name="Arai W."/>
            <person name="Tsubouchi T."/>
            <person name="Morono Y."/>
            <person name="Uchiyama I."/>
            <person name="Ito T."/>
            <person name="Fujiyama A."/>
            <person name="Inagaki F."/>
            <person name="Takami H."/>
        </authorList>
    </citation>
    <scope>NUCLEOTIDE SEQUENCE</scope>
    <source>
        <strain evidence="1">Expedition CK06-06</strain>
    </source>
</reference>
<feature type="non-terminal residue" evidence="1">
    <location>
        <position position="31"/>
    </location>
</feature>
<comment type="caution">
    <text evidence="1">The sequence shown here is derived from an EMBL/GenBank/DDBJ whole genome shotgun (WGS) entry which is preliminary data.</text>
</comment>
<organism evidence="1">
    <name type="scientific">marine sediment metagenome</name>
    <dbReference type="NCBI Taxonomy" id="412755"/>
    <lineage>
        <taxon>unclassified sequences</taxon>
        <taxon>metagenomes</taxon>
        <taxon>ecological metagenomes</taxon>
    </lineage>
</organism>
<sequence length="31" mass="3693">MDFQNKFVFSLKYLNSIRFSDTFNETLRGAC</sequence>
<accession>X1J5M8</accession>
<dbReference type="EMBL" id="BARU01044259">
    <property type="protein sequence ID" value="GAH76830.1"/>
    <property type="molecule type" value="Genomic_DNA"/>
</dbReference>